<proteinExistence type="predicted"/>
<dbReference type="AlphaFoldDB" id="A0A850QUV8"/>
<name>A0A850QUV8_PHODD</name>
<comment type="caution">
    <text evidence="1">The sequence shown here is derived from an EMBL/GenBank/DDBJ whole genome shotgun (WGS) entry which is preliminary data.</text>
</comment>
<evidence type="ECO:0000313" key="2">
    <source>
        <dbReference type="Proteomes" id="UP000533429"/>
    </source>
</evidence>
<accession>A0A850QUV8</accession>
<reference evidence="1 2" key="1">
    <citation type="submission" date="2020-06" db="EMBL/GenBank/DDBJ databases">
        <title>Photobacterium damselae subsp. damselae comparative genomics.</title>
        <authorList>
            <person name="Osorio C.R."/>
        </authorList>
    </citation>
    <scope>NUCLEOTIDE SEQUENCE [LARGE SCALE GENOMIC DNA]</scope>
    <source>
        <strain evidence="1 2">TW250/03</strain>
    </source>
</reference>
<evidence type="ECO:0000313" key="1">
    <source>
        <dbReference type="EMBL" id="NVO99168.1"/>
    </source>
</evidence>
<organism evidence="1 2">
    <name type="scientific">Photobacterium damselae subsp. damselae</name>
    <name type="common">Listonella damsela</name>
    <dbReference type="NCBI Taxonomy" id="85581"/>
    <lineage>
        <taxon>Bacteria</taxon>
        <taxon>Pseudomonadati</taxon>
        <taxon>Pseudomonadota</taxon>
        <taxon>Gammaproteobacteria</taxon>
        <taxon>Vibrionales</taxon>
        <taxon>Vibrionaceae</taxon>
        <taxon>Photobacterium</taxon>
    </lineage>
</organism>
<sequence length="59" mass="6801">MRLNLDGLLLVGKYCCFCSDCGFEVTRCVFVDSDNNHYDVCMVCDHYDVYDSDVDILFT</sequence>
<dbReference type="EMBL" id="JABXOR010000184">
    <property type="protein sequence ID" value="NVO99168.1"/>
    <property type="molecule type" value="Genomic_DNA"/>
</dbReference>
<gene>
    <name evidence="1" type="ORF">HWA77_02965</name>
</gene>
<protein>
    <submittedName>
        <fullName evidence="1">Uncharacterized protein</fullName>
    </submittedName>
</protein>
<dbReference type="Proteomes" id="UP000533429">
    <property type="component" value="Unassembled WGS sequence"/>
</dbReference>